<organism evidence="6 7">
    <name type="scientific">Fodinibius halophilus</name>
    <dbReference type="NCBI Taxonomy" id="1736908"/>
    <lineage>
        <taxon>Bacteria</taxon>
        <taxon>Pseudomonadati</taxon>
        <taxon>Balneolota</taxon>
        <taxon>Balneolia</taxon>
        <taxon>Balneolales</taxon>
        <taxon>Balneolaceae</taxon>
        <taxon>Fodinibius</taxon>
    </lineage>
</organism>
<keyword evidence="3" id="KW-0813">Transport</keyword>
<dbReference type="PANTHER" id="PTHR30469">
    <property type="entry name" value="MULTIDRUG RESISTANCE PROTEIN MDTA"/>
    <property type="match status" value="1"/>
</dbReference>
<dbReference type="RefSeq" id="WP_165269529.1">
    <property type="nucleotide sequence ID" value="NZ_JAALLS010000016.1"/>
</dbReference>
<evidence type="ECO:0000256" key="1">
    <source>
        <dbReference type="ARBA" id="ARBA00004196"/>
    </source>
</evidence>
<protein>
    <submittedName>
        <fullName evidence="6">Efflux RND transporter periplasmic adaptor subunit</fullName>
    </submittedName>
</protein>
<dbReference type="InterPro" id="IPR006143">
    <property type="entry name" value="RND_pump_MFP"/>
</dbReference>
<dbReference type="InterPro" id="IPR058625">
    <property type="entry name" value="MdtA-like_BSH"/>
</dbReference>
<keyword evidence="7" id="KW-1185">Reference proteome</keyword>
<gene>
    <name evidence="6" type="ORF">G3569_12215</name>
</gene>
<dbReference type="Gene3D" id="2.40.30.170">
    <property type="match status" value="1"/>
</dbReference>
<dbReference type="EMBL" id="JAALLS010000016">
    <property type="protein sequence ID" value="NGP89118.1"/>
    <property type="molecule type" value="Genomic_DNA"/>
</dbReference>
<dbReference type="SUPFAM" id="SSF111369">
    <property type="entry name" value="HlyD-like secretion proteins"/>
    <property type="match status" value="1"/>
</dbReference>
<dbReference type="Gene3D" id="2.40.50.100">
    <property type="match status" value="1"/>
</dbReference>
<sequence length="361" mass="40288">MNKQLILVGIIALVLLSGCSEEQKQATEKELVKTVNVETKQIAPQSFERYLKLVGTVESRNDVRISAEVSGRIKKYFVDQGDEVKKGEPILKIDDSQLIRERERLEAITAQAKESYERLKRLFKQDSVGSEIDYLNAKYNYQQNKASLEAVKVNIEKSLVTAPFDASVENIVLEEGEMASPGAVLVRLIGVNRLKVTAGVPSTYSDVVQKGDRAEVWFDFQQADTMQLPIKFVGKSIDPGARTFQVEMPLPQGSKSYKVDMIANVKIRTLEQKDAIVIPAEIVFKNKGQNVVYTVAKNDEGNKVARMQKVTLGASYKNSVVIEEGLKADDQLITVGASFLQDQMRINIVENKDEQIAQKNS</sequence>
<dbReference type="Gene3D" id="2.40.420.20">
    <property type="match status" value="1"/>
</dbReference>
<dbReference type="PROSITE" id="PS51257">
    <property type="entry name" value="PROKAR_LIPOPROTEIN"/>
    <property type="match status" value="1"/>
</dbReference>
<proteinExistence type="inferred from homology"/>
<feature type="domain" description="Multidrug resistance protein MdtA-like C-terminal permuted SH3" evidence="5">
    <location>
        <begin position="274"/>
        <end position="337"/>
    </location>
</feature>
<dbReference type="NCBIfam" id="TIGR01730">
    <property type="entry name" value="RND_mfp"/>
    <property type="match status" value="1"/>
</dbReference>
<evidence type="ECO:0000256" key="2">
    <source>
        <dbReference type="ARBA" id="ARBA00009477"/>
    </source>
</evidence>
<dbReference type="GO" id="GO:0015562">
    <property type="term" value="F:efflux transmembrane transporter activity"/>
    <property type="evidence" value="ECO:0007669"/>
    <property type="project" value="TreeGrafter"/>
</dbReference>
<comment type="subcellular location">
    <subcellularLocation>
        <location evidence="1">Cell envelope</location>
    </subcellularLocation>
</comment>
<dbReference type="GO" id="GO:1990281">
    <property type="term" value="C:efflux pump complex"/>
    <property type="evidence" value="ECO:0007669"/>
    <property type="project" value="TreeGrafter"/>
</dbReference>
<dbReference type="InterPro" id="IPR058627">
    <property type="entry name" value="MdtA-like_C"/>
</dbReference>
<name>A0A6M1SZ07_9BACT</name>
<accession>A0A6M1SZ07</accession>
<evidence type="ECO:0000313" key="6">
    <source>
        <dbReference type="EMBL" id="NGP89118.1"/>
    </source>
</evidence>
<evidence type="ECO:0000256" key="3">
    <source>
        <dbReference type="ARBA" id="ARBA00022448"/>
    </source>
</evidence>
<evidence type="ECO:0000259" key="5">
    <source>
        <dbReference type="Pfam" id="PF25967"/>
    </source>
</evidence>
<evidence type="ECO:0000259" key="4">
    <source>
        <dbReference type="Pfam" id="PF25917"/>
    </source>
</evidence>
<dbReference type="AlphaFoldDB" id="A0A6M1SZ07"/>
<feature type="domain" description="Multidrug resistance protein MdtA-like barrel-sandwich hybrid" evidence="4">
    <location>
        <begin position="62"/>
        <end position="182"/>
    </location>
</feature>
<comment type="similarity">
    <text evidence="2">Belongs to the membrane fusion protein (MFP) (TC 8.A.1) family.</text>
</comment>
<evidence type="ECO:0000313" key="7">
    <source>
        <dbReference type="Proteomes" id="UP000479132"/>
    </source>
</evidence>
<dbReference type="Proteomes" id="UP000479132">
    <property type="component" value="Unassembled WGS sequence"/>
</dbReference>
<dbReference type="Gene3D" id="1.10.287.470">
    <property type="entry name" value="Helix hairpin bin"/>
    <property type="match status" value="1"/>
</dbReference>
<dbReference type="PANTHER" id="PTHR30469:SF15">
    <property type="entry name" value="HLYD FAMILY OF SECRETION PROTEINS"/>
    <property type="match status" value="1"/>
</dbReference>
<dbReference type="Pfam" id="PF25917">
    <property type="entry name" value="BSH_RND"/>
    <property type="match status" value="1"/>
</dbReference>
<reference evidence="6 7" key="1">
    <citation type="submission" date="2020-02" db="EMBL/GenBank/DDBJ databases">
        <title>Aliifodinibius halophilus 2W32, complete genome.</title>
        <authorList>
            <person name="Li Y."/>
            <person name="Wu S."/>
        </authorList>
    </citation>
    <scope>NUCLEOTIDE SEQUENCE [LARGE SCALE GENOMIC DNA]</scope>
    <source>
        <strain evidence="6 7">2W32</strain>
    </source>
</reference>
<comment type="caution">
    <text evidence="6">The sequence shown here is derived from an EMBL/GenBank/DDBJ whole genome shotgun (WGS) entry which is preliminary data.</text>
</comment>
<dbReference type="Pfam" id="PF25967">
    <property type="entry name" value="RND-MFP_C"/>
    <property type="match status" value="1"/>
</dbReference>